<sequence>MRVVRGRTMRAAVQIDGGGGGGRRGCGMFVSGPTEQLLMVATRRLEAEGSLQARAVVSGQDAVQRGRSEAAPAPLPLLLLLARGGDGDGGSEWAGRTRLHSELTVDCTCRGRL</sequence>
<dbReference type="EMBL" id="BRXU01000052">
    <property type="protein sequence ID" value="GLC61799.1"/>
    <property type="molecule type" value="Genomic_DNA"/>
</dbReference>
<reference evidence="1 2" key="1">
    <citation type="journal article" date="2023" name="Commun. Biol.">
        <title>Reorganization of the ancestral sex-determining regions during the evolution of trioecy in Pleodorina starrii.</title>
        <authorList>
            <person name="Takahashi K."/>
            <person name="Suzuki S."/>
            <person name="Kawai-Toyooka H."/>
            <person name="Yamamoto K."/>
            <person name="Hamaji T."/>
            <person name="Ootsuki R."/>
            <person name="Yamaguchi H."/>
            <person name="Kawachi M."/>
            <person name="Higashiyama T."/>
            <person name="Nozaki H."/>
        </authorList>
    </citation>
    <scope>NUCLEOTIDE SEQUENCE [LARGE SCALE GENOMIC DNA]</scope>
    <source>
        <strain evidence="1 2">NIES-4479</strain>
    </source>
</reference>
<dbReference type="Proteomes" id="UP001165080">
    <property type="component" value="Unassembled WGS sequence"/>
</dbReference>
<proteinExistence type="predicted"/>
<dbReference type="AlphaFoldDB" id="A0A9W6F9X6"/>
<evidence type="ECO:0000313" key="2">
    <source>
        <dbReference type="Proteomes" id="UP001165080"/>
    </source>
</evidence>
<keyword evidence="2" id="KW-1185">Reference proteome</keyword>
<name>A0A9W6F9X6_9CHLO</name>
<accession>A0A9W6F9X6</accession>
<protein>
    <submittedName>
        <fullName evidence="1">Uncharacterized protein</fullName>
    </submittedName>
</protein>
<evidence type="ECO:0000313" key="1">
    <source>
        <dbReference type="EMBL" id="GLC61799.1"/>
    </source>
</evidence>
<comment type="caution">
    <text evidence="1">The sequence shown here is derived from an EMBL/GenBank/DDBJ whole genome shotgun (WGS) entry which is preliminary data.</text>
</comment>
<organism evidence="1 2">
    <name type="scientific">Pleodorina starrii</name>
    <dbReference type="NCBI Taxonomy" id="330485"/>
    <lineage>
        <taxon>Eukaryota</taxon>
        <taxon>Viridiplantae</taxon>
        <taxon>Chlorophyta</taxon>
        <taxon>core chlorophytes</taxon>
        <taxon>Chlorophyceae</taxon>
        <taxon>CS clade</taxon>
        <taxon>Chlamydomonadales</taxon>
        <taxon>Volvocaceae</taxon>
        <taxon>Pleodorina</taxon>
    </lineage>
</organism>
<gene>
    <name evidence="1" type="primary">PLESTBF000925</name>
    <name evidence="1" type="ORF">PLESTB_001804400</name>
</gene>